<dbReference type="EMBL" id="CM044701">
    <property type="protein sequence ID" value="KAI5683427.1"/>
    <property type="molecule type" value="Genomic_DNA"/>
</dbReference>
<organism evidence="1 2">
    <name type="scientific">Catharanthus roseus</name>
    <name type="common">Madagascar periwinkle</name>
    <name type="synonym">Vinca rosea</name>
    <dbReference type="NCBI Taxonomy" id="4058"/>
    <lineage>
        <taxon>Eukaryota</taxon>
        <taxon>Viridiplantae</taxon>
        <taxon>Streptophyta</taxon>
        <taxon>Embryophyta</taxon>
        <taxon>Tracheophyta</taxon>
        <taxon>Spermatophyta</taxon>
        <taxon>Magnoliopsida</taxon>
        <taxon>eudicotyledons</taxon>
        <taxon>Gunneridae</taxon>
        <taxon>Pentapetalae</taxon>
        <taxon>asterids</taxon>
        <taxon>lamiids</taxon>
        <taxon>Gentianales</taxon>
        <taxon>Apocynaceae</taxon>
        <taxon>Rauvolfioideae</taxon>
        <taxon>Vinceae</taxon>
        <taxon>Catharanthinae</taxon>
        <taxon>Catharanthus</taxon>
    </lineage>
</organism>
<reference evidence="2" key="1">
    <citation type="journal article" date="2023" name="Nat. Plants">
        <title>Single-cell RNA sequencing provides a high-resolution roadmap for understanding the multicellular compartmentation of specialized metabolism.</title>
        <authorList>
            <person name="Sun S."/>
            <person name="Shen X."/>
            <person name="Li Y."/>
            <person name="Li Y."/>
            <person name="Wang S."/>
            <person name="Li R."/>
            <person name="Zhang H."/>
            <person name="Shen G."/>
            <person name="Guo B."/>
            <person name="Wei J."/>
            <person name="Xu J."/>
            <person name="St-Pierre B."/>
            <person name="Chen S."/>
            <person name="Sun C."/>
        </authorList>
    </citation>
    <scope>NUCLEOTIDE SEQUENCE [LARGE SCALE GENOMIC DNA]</scope>
</reference>
<comment type="caution">
    <text evidence="1">The sequence shown here is derived from an EMBL/GenBank/DDBJ whole genome shotgun (WGS) entry which is preliminary data.</text>
</comment>
<dbReference type="Proteomes" id="UP001060085">
    <property type="component" value="Linkage Group LG01"/>
</dbReference>
<evidence type="ECO:0000313" key="2">
    <source>
        <dbReference type="Proteomes" id="UP001060085"/>
    </source>
</evidence>
<evidence type="ECO:0000313" key="1">
    <source>
        <dbReference type="EMBL" id="KAI5683427.1"/>
    </source>
</evidence>
<sequence>MSPNPQTISHFAPSSPQSLLLFSLSPEPHQLSTTTNNLAHVGSTSHIWGPSHLKNGRKHLKGMSDGRSVNSHGSGATEKSERIKTYRHYRDTRTFKTIEREREREREKRKRRKKEKVETERKEWAAKREGEKGSREPREDERRNWGRKREERRNWGKKYGKFQKFFGLLPIHAWLCLSTGALQAFSGRPTPLGILQIVGCPLRHCLARCPAFHTENMFLHLNSMLPPYVPHVHTISVLVAASSIAAKHIGGRGVNARYRSTRNPFTNWRLLKFVLTTFSYPTGEPQLLLGSLTDLFADPYPTSWSHNLMLSLKGYSDQCYLSYQPIHSLRLSNLTGRVKLPNLQSIESKQSALKTHLRSREPSVEPIALIPHVIPRTPLLGQLRLGKPYLGTESSEKREKTFERHERWTLSSTNRVRNLKWDHQTYILASRSQYQPETPSSLCERLILQPHLTFEHKQVTSPVVPTRPPYATLAGEPLLTQPARK</sequence>
<name>A0ACC0CF07_CATRO</name>
<keyword evidence="2" id="KW-1185">Reference proteome</keyword>
<accession>A0ACC0CF07</accession>
<proteinExistence type="predicted"/>
<protein>
    <submittedName>
        <fullName evidence="1">Uncharacterized protein</fullName>
    </submittedName>
</protein>
<gene>
    <name evidence="1" type="ORF">M9H77_04655</name>
</gene>